<evidence type="ECO:0000259" key="5">
    <source>
        <dbReference type="PROSITE" id="PS50850"/>
    </source>
</evidence>
<evidence type="ECO:0000256" key="4">
    <source>
        <dbReference type="SAM" id="Phobius"/>
    </source>
</evidence>
<dbReference type="InterPro" id="IPR011701">
    <property type="entry name" value="MFS"/>
</dbReference>
<keyword evidence="1 4" id="KW-0812">Transmembrane</keyword>
<dbReference type="AlphaFoldDB" id="A0A974SJ38"/>
<feature type="transmembrane region" description="Helical" evidence="4">
    <location>
        <begin position="345"/>
        <end position="367"/>
    </location>
</feature>
<dbReference type="RefSeq" id="WP_203193749.1">
    <property type="nucleotide sequence ID" value="NZ_CP063362.1"/>
</dbReference>
<dbReference type="GO" id="GO:0022857">
    <property type="term" value="F:transmembrane transporter activity"/>
    <property type="evidence" value="ECO:0007669"/>
    <property type="project" value="InterPro"/>
</dbReference>
<keyword evidence="3 4" id="KW-0472">Membrane</keyword>
<dbReference type="PANTHER" id="PTHR23527:SF1">
    <property type="entry name" value="BLL3282 PROTEIN"/>
    <property type="match status" value="1"/>
</dbReference>
<dbReference type="PROSITE" id="PS50850">
    <property type="entry name" value="MFS"/>
    <property type="match status" value="1"/>
</dbReference>
<dbReference type="KEGG" id="xdi:EZH22_28965"/>
<dbReference type="Gene3D" id="1.20.1250.20">
    <property type="entry name" value="MFS general substrate transporter like domains"/>
    <property type="match status" value="2"/>
</dbReference>
<name>A0A974SJ38_9HYPH</name>
<evidence type="ECO:0000313" key="7">
    <source>
        <dbReference type="Proteomes" id="UP000596427"/>
    </source>
</evidence>
<dbReference type="InterPro" id="IPR020846">
    <property type="entry name" value="MFS_dom"/>
</dbReference>
<keyword evidence="2 4" id="KW-1133">Transmembrane helix</keyword>
<feature type="transmembrane region" description="Helical" evidence="4">
    <location>
        <begin position="46"/>
        <end position="66"/>
    </location>
</feature>
<keyword evidence="7" id="KW-1185">Reference proteome</keyword>
<dbReference type="EMBL" id="CP063362">
    <property type="protein sequence ID" value="QRG06834.1"/>
    <property type="molecule type" value="Genomic_DNA"/>
</dbReference>
<organism evidence="6 7">
    <name type="scientific">Xanthobacter dioxanivorans</name>
    <dbReference type="NCBI Taxonomy" id="2528964"/>
    <lineage>
        <taxon>Bacteria</taxon>
        <taxon>Pseudomonadati</taxon>
        <taxon>Pseudomonadota</taxon>
        <taxon>Alphaproteobacteria</taxon>
        <taxon>Hyphomicrobiales</taxon>
        <taxon>Xanthobacteraceae</taxon>
        <taxon>Xanthobacter</taxon>
    </lineage>
</organism>
<evidence type="ECO:0000256" key="2">
    <source>
        <dbReference type="ARBA" id="ARBA00022989"/>
    </source>
</evidence>
<gene>
    <name evidence="6" type="ORF">EZH22_28965</name>
</gene>
<feature type="transmembrane region" description="Helical" evidence="4">
    <location>
        <begin position="379"/>
        <end position="397"/>
    </location>
</feature>
<sequence length="409" mass="41622">MRAQGVTPPGGGALFPLAVTITIQALVSLASLAAPVMAPAAARTTGLAAEMVGLFVGIAYATASLSSLVSGDMVRRWGAIRMSQVSLLLCALGLSAAATGTPAMILLAAVLIGLGYGPVTPASSHILVRTTPRHRMGLTFSLKQTGVPLGGMLAGLFLPPLIGGLGWQMAALVVAGLCVVATIVTQSIRARLDDDRDPARAISAKAPLRALQLVLTTPAIRDMGVCSFFFGAMQLCLTTFLVIYLTTAQGMGLALAGTILAVAQVAGVAGRIGWGWLSDRFIPPRRLLGLLGLAMGAAGMTFAAAGTTWPVAAFMLLAAIFGASAIGWNGVFLAEVANLAPAGQAATVSGASLFITYAGVVVGPPAFAQVVARTDSFSVAYLAIGSVMVLVGLFLILTRSGPSRRPQPI</sequence>
<dbReference type="InterPro" id="IPR052952">
    <property type="entry name" value="MFS-Transporter"/>
</dbReference>
<evidence type="ECO:0000256" key="1">
    <source>
        <dbReference type="ARBA" id="ARBA00022692"/>
    </source>
</evidence>
<reference evidence="6 7" key="1">
    <citation type="submission" date="2020-10" db="EMBL/GenBank/DDBJ databases">
        <title>Degradation of 1,4-Dioxane by Xanthobacter sp. YN2, via a Novel Group-2 Soluble Di-Iron Monooxygenase.</title>
        <authorList>
            <person name="Ma F."/>
            <person name="Wang Y."/>
            <person name="Yang J."/>
            <person name="Guo H."/>
            <person name="Su D."/>
            <person name="Yu L."/>
        </authorList>
    </citation>
    <scope>NUCLEOTIDE SEQUENCE [LARGE SCALE GENOMIC DNA]</scope>
    <source>
        <strain evidence="6 7">YN2</strain>
    </source>
</reference>
<dbReference type="PANTHER" id="PTHR23527">
    <property type="entry name" value="BLL3282 PROTEIN"/>
    <property type="match status" value="1"/>
</dbReference>
<evidence type="ECO:0000313" key="6">
    <source>
        <dbReference type="EMBL" id="QRG06834.1"/>
    </source>
</evidence>
<feature type="transmembrane region" description="Helical" evidence="4">
    <location>
        <begin position="286"/>
        <end position="305"/>
    </location>
</feature>
<proteinExistence type="predicted"/>
<dbReference type="SUPFAM" id="SSF103473">
    <property type="entry name" value="MFS general substrate transporter"/>
    <property type="match status" value="1"/>
</dbReference>
<accession>A0A974SJ38</accession>
<evidence type="ECO:0000256" key="3">
    <source>
        <dbReference type="ARBA" id="ARBA00023136"/>
    </source>
</evidence>
<feature type="transmembrane region" description="Helical" evidence="4">
    <location>
        <begin position="12"/>
        <end position="34"/>
    </location>
</feature>
<dbReference type="Proteomes" id="UP000596427">
    <property type="component" value="Chromosome"/>
</dbReference>
<feature type="domain" description="Major facilitator superfamily (MFS) profile" evidence="5">
    <location>
        <begin position="13"/>
        <end position="403"/>
    </location>
</feature>
<feature type="transmembrane region" description="Helical" evidence="4">
    <location>
        <begin position="311"/>
        <end position="333"/>
    </location>
</feature>
<dbReference type="Pfam" id="PF07690">
    <property type="entry name" value="MFS_1"/>
    <property type="match status" value="1"/>
</dbReference>
<feature type="transmembrane region" description="Helical" evidence="4">
    <location>
        <begin position="225"/>
        <end position="245"/>
    </location>
</feature>
<protein>
    <submittedName>
        <fullName evidence="6">MFS transporter</fullName>
    </submittedName>
</protein>
<dbReference type="InterPro" id="IPR036259">
    <property type="entry name" value="MFS_trans_sf"/>
</dbReference>
<feature type="transmembrane region" description="Helical" evidence="4">
    <location>
        <begin position="251"/>
        <end position="274"/>
    </location>
</feature>
<feature type="transmembrane region" description="Helical" evidence="4">
    <location>
        <begin position="165"/>
        <end position="184"/>
    </location>
</feature>